<name>A0A6B8M1P1_9HYPH</name>
<sequence length="311" mass="34806">MKKVSPSNFGGEGGNVKLSRKPRKSRSTFYSEPEHAPTFEPKANDWIEIERGYGHELPQALRDQIKDIVDDYLWFFHCDRNKSYASDAIAYLEKITRAPFPTAALAKTPRNPAHKAARDVLLQCYLFGDALLDDECGLANFLETPEKIISASNALLANMTVHDMAPNRKKPVEWDKMVVRLILALRSYGLPYTVNKRGTLEGASPVVSLLHGIQDQVPAECRLHIGRDGEATDETMAAAASAAWVAYKASSEGRHTLREQAKLERARSEGGDYEILGRAERFNRVMKYIRNRQHKRLARTSAVANAPKTPS</sequence>
<dbReference type="KEGG" id="mpar:F7D14_01345"/>
<evidence type="ECO:0000256" key="1">
    <source>
        <dbReference type="SAM" id="MobiDB-lite"/>
    </source>
</evidence>
<dbReference type="Proteomes" id="UP000422569">
    <property type="component" value="Chromosome"/>
</dbReference>
<organism evidence="2 3">
    <name type="scientific">Methylocystis parvus</name>
    <dbReference type="NCBI Taxonomy" id="134"/>
    <lineage>
        <taxon>Bacteria</taxon>
        <taxon>Pseudomonadati</taxon>
        <taxon>Pseudomonadota</taxon>
        <taxon>Alphaproteobacteria</taxon>
        <taxon>Hyphomicrobiales</taxon>
        <taxon>Methylocystaceae</taxon>
        <taxon>Methylocystis</taxon>
    </lineage>
</organism>
<evidence type="ECO:0000313" key="3">
    <source>
        <dbReference type="Proteomes" id="UP000422569"/>
    </source>
</evidence>
<protein>
    <submittedName>
        <fullName evidence="2">Uncharacterized protein</fullName>
    </submittedName>
</protein>
<reference evidence="2 3" key="1">
    <citation type="submission" date="2019-09" db="EMBL/GenBank/DDBJ databases">
        <title>Isolation and complete genome sequencing of Methylocystis species.</title>
        <authorList>
            <person name="Rumah B.L."/>
            <person name="Stead C.E."/>
            <person name="Stevens B.C."/>
            <person name="Minton N.P."/>
            <person name="Grosse-Honebrink A."/>
            <person name="Zhang Y."/>
        </authorList>
    </citation>
    <scope>NUCLEOTIDE SEQUENCE [LARGE SCALE GENOMIC DNA]</scope>
    <source>
        <strain evidence="2 3">BRCS2</strain>
    </source>
</reference>
<proteinExistence type="predicted"/>
<accession>A0A6B8M1P1</accession>
<dbReference type="AlphaFoldDB" id="A0A6B8M1P1"/>
<gene>
    <name evidence="2" type="ORF">F7D14_01345</name>
</gene>
<feature type="region of interest" description="Disordered" evidence="1">
    <location>
        <begin position="1"/>
        <end position="35"/>
    </location>
</feature>
<dbReference type="RefSeq" id="WP_016918846.1">
    <property type="nucleotide sequence ID" value="NZ_CP044331.1"/>
</dbReference>
<dbReference type="EMBL" id="CP044331">
    <property type="protein sequence ID" value="QGM96258.1"/>
    <property type="molecule type" value="Genomic_DNA"/>
</dbReference>
<evidence type="ECO:0000313" key="2">
    <source>
        <dbReference type="EMBL" id="QGM96258.1"/>
    </source>
</evidence>
<keyword evidence="3" id="KW-1185">Reference proteome</keyword>